<comment type="caution">
    <text evidence="7">The sequence shown here is derived from an EMBL/GenBank/DDBJ whole genome shotgun (WGS) entry which is preliminary data.</text>
</comment>
<evidence type="ECO:0000256" key="5">
    <source>
        <dbReference type="HAMAP-Rule" id="MF_01371"/>
    </source>
</evidence>
<keyword evidence="4 5" id="KW-0687">Ribonucleoprotein</keyword>
<protein>
    <recommendedName>
        <fullName evidence="5">Large ribosomal subunit protein uL30</fullName>
    </recommendedName>
</protein>
<comment type="subunit">
    <text evidence="2 5">Part of the 50S ribosomal subunit.</text>
</comment>
<dbReference type="SUPFAM" id="SSF55129">
    <property type="entry name" value="Ribosomal protein L30p/L7e"/>
    <property type="match status" value="1"/>
</dbReference>
<evidence type="ECO:0000256" key="3">
    <source>
        <dbReference type="ARBA" id="ARBA00022980"/>
    </source>
</evidence>
<name>A0A0Q4B9G4_9BACT</name>
<gene>
    <name evidence="5" type="primary">rpmD</name>
    <name evidence="7" type="ORF">AL399_04785</name>
</gene>
<reference evidence="7" key="1">
    <citation type="submission" date="2015-08" db="EMBL/GenBank/DDBJ databases">
        <title>Candidatus Bacteriodes Periocalifornicus.</title>
        <authorList>
            <person name="McLean J.S."/>
            <person name="Kelley S."/>
        </authorList>
    </citation>
    <scope>NUCLEOTIDE SEQUENCE [LARGE SCALE GENOMIC DNA]</scope>
    <source>
        <strain evidence="7">12B</strain>
    </source>
</reference>
<dbReference type="STRING" id="1702214.AL399_04785"/>
<evidence type="ECO:0000256" key="2">
    <source>
        <dbReference type="ARBA" id="ARBA00011838"/>
    </source>
</evidence>
<dbReference type="PATRIC" id="fig|1702214.3.peg.1960"/>
<dbReference type="InterPro" id="IPR016082">
    <property type="entry name" value="Ribosomal_uL30_ferredoxin-like"/>
</dbReference>
<keyword evidence="8" id="KW-1185">Reference proteome</keyword>
<evidence type="ECO:0000313" key="7">
    <source>
        <dbReference type="EMBL" id="KQM08897.1"/>
    </source>
</evidence>
<dbReference type="InterPro" id="IPR036919">
    <property type="entry name" value="Ribo_uL30_ferredoxin-like_sf"/>
</dbReference>
<organism evidence="7 8">
    <name type="scientific">Candidatus [Bacteroides] periocalifornicus</name>
    <dbReference type="NCBI Taxonomy" id="1702214"/>
    <lineage>
        <taxon>Bacteria</taxon>
        <taxon>Pseudomonadati</taxon>
        <taxon>Bacteroidota</taxon>
    </lineage>
</organism>
<dbReference type="GO" id="GO:0003735">
    <property type="term" value="F:structural constituent of ribosome"/>
    <property type="evidence" value="ECO:0007669"/>
    <property type="project" value="InterPro"/>
</dbReference>
<dbReference type="PANTHER" id="PTHR15892">
    <property type="entry name" value="MITOCHONDRIAL RIBOSOMAL PROTEIN L30"/>
    <property type="match status" value="1"/>
</dbReference>
<dbReference type="PANTHER" id="PTHR15892:SF2">
    <property type="entry name" value="LARGE RIBOSOMAL SUBUNIT PROTEIN UL30M"/>
    <property type="match status" value="1"/>
</dbReference>
<evidence type="ECO:0000313" key="8">
    <source>
        <dbReference type="Proteomes" id="UP000054172"/>
    </source>
</evidence>
<dbReference type="HAMAP" id="MF_01371_B">
    <property type="entry name" value="Ribosomal_uL30_B"/>
    <property type="match status" value="1"/>
</dbReference>
<keyword evidence="3 5" id="KW-0689">Ribosomal protein</keyword>
<dbReference type="PIRSF" id="PIRSF002211">
    <property type="entry name" value="Ribosomal_L30_bac-type"/>
    <property type="match status" value="1"/>
</dbReference>
<dbReference type="NCBIfam" id="TIGR01308">
    <property type="entry name" value="rpmD_bact"/>
    <property type="match status" value="1"/>
</dbReference>
<evidence type="ECO:0000256" key="1">
    <source>
        <dbReference type="ARBA" id="ARBA00007594"/>
    </source>
</evidence>
<sequence>MAKVRVTQIRSLIGQSKRQRATMATLGLRRIRHSVELENTPSVAGAIRKVLHLVEVEQL</sequence>
<dbReference type="AlphaFoldDB" id="A0A0Q4B9G4"/>
<dbReference type="InterPro" id="IPR005996">
    <property type="entry name" value="Ribosomal_uL30_bac-type"/>
</dbReference>
<feature type="domain" description="Large ribosomal subunit protein uL30-like ferredoxin-like fold" evidence="6">
    <location>
        <begin position="4"/>
        <end position="54"/>
    </location>
</feature>
<dbReference type="Pfam" id="PF00327">
    <property type="entry name" value="Ribosomal_L30"/>
    <property type="match status" value="1"/>
</dbReference>
<comment type="similarity">
    <text evidence="1 5">Belongs to the universal ribosomal protein uL30 family.</text>
</comment>
<proteinExistence type="inferred from homology"/>
<dbReference type="EMBL" id="LIIK01000018">
    <property type="protein sequence ID" value="KQM08897.1"/>
    <property type="molecule type" value="Genomic_DNA"/>
</dbReference>
<accession>A0A0Q4B9G4</accession>
<dbReference type="Gene3D" id="3.30.1390.20">
    <property type="entry name" value="Ribosomal protein L30, ferredoxin-like fold domain"/>
    <property type="match status" value="1"/>
</dbReference>
<evidence type="ECO:0000259" key="6">
    <source>
        <dbReference type="Pfam" id="PF00327"/>
    </source>
</evidence>
<dbReference type="GO" id="GO:0006412">
    <property type="term" value="P:translation"/>
    <property type="evidence" value="ECO:0007669"/>
    <property type="project" value="UniProtKB-UniRule"/>
</dbReference>
<dbReference type="GO" id="GO:0022625">
    <property type="term" value="C:cytosolic large ribosomal subunit"/>
    <property type="evidence" value="ECO:0007669"/>
    <property type="project" value="TreeGrafter"/>
</dbReference>
<dbReference type="Proteomes" id="UP000054172">
    <property type="component" value="Unassembled WGS sequence"/>
</dbReference>
<evidence type="ECO:0000256" key="4">
    <source>
        <dbReference type="ARBA" id="ARBA00023274"/>
    </source>
</evidence>
<dbReference type="CDD" id="cd01658">
    <property type="entry name" value="Ribosomal_L30"/>
    <property type="match status" value="1"/>
</dbReference>